<keyword evidence="2" id="KW-1185">Reference proteome</keyword>
<dbReference type="OrthoDB" id="6376025at2759"/>
<feature type="non-terminal residue" evidence="1">
    <location>
        <position position="67"/>
    </location>
</feature>
<reference evidence="2" key="1">
    <citation type="submission" date="2021-01" db="EMBL/GenBank/DDBJ databases">
        <title>Caligus Genome Assembly.</title>
        <authorList>
            <person name="Gallardo-Escarate C."/>
        </authorList>
    </citation>
    <scope>NUCLEOTIDE SEQUENCE [LARGE SCALE GENOMIC DNA]</scope>
</reference>
<dbReference type="PANTHER" id="PTHR46901:SF2">
    <property type="entry name" value="GH04942P"/>
    <property type="match status" value="1"/>
</dbReference>
<dbReference type="EMBL" id="CP045902">
    <property type="protein sequence ID" value="QQP38778.1"/>
    <property type="molecule type" value="Genomic_DNA"/>
</dbReference>
<feature type="non-terminal residue" evidence="1">
    <location>
        <position position="1"/>
    </location>
</feature>
<proteinExistence type="predicted"/>
<dbReference type="PANTHER" id="PTHR46901">
    <property type="entry name" value="GH04942P"/>
    <property type="match status" value="1"/>
</dbReference>
<dbReference type="Gene3D" id="2.60.120.260">
    <property type="entry name" value="Galactose-binding domain-like"/>
    <property type="match status" value="1"/>
</dbReference>
<sequence length="67" mass="7815">YKVSIPEDLECSDCTVRLLRQAKEWSSKYLFWSCADVDIQRPGAYKEDCFGHGKALAGRCRCDRLYY</sequence>
<name>A0A7T8GVW3_CALRO</name>
<accession>A0A7T8GVW3</accession>
<organism evidence="1 2">
    <name type="scientific">Caligus rogercresseyi</name>
    <name type="common">Sea louse</name>
    <dbReference type="NCBI Taxonomy" id="217165"/>
    <lineage>
        <taxon>Eukaryota</taxon>
        <taxon>Metazoa</taxon>
        <taxon>Ecdysozoa</taxon>
        <taxon>Arthropoda</taxon>
        <taxon>Crustacea</taxon>
        <taxon>Multicrustacea</taxon>
        <taxon>Hexanauplia</taxon>
        <taxon>Copepoda</taxon>
        <taxon>Siphonostomatoida</taxon>
        <taxon>Caligidae</taxon>
        <taxon>Caligus</taxon>
    </lineage>
</organism>
<dbReference type="Proteomes" id="UP000595437">
    <property type="component" value="Chromosome 13"/>
</dbReference>
<evidence type="ECO:0000313" key="2">
    <source>
        <dbReference type="Proteomes" id="UP000595437"/>
    </source>
</evidence>
<evidence type="ECO:0000313" key="1">
    <source>
        <dbReference type="EMBL" id="QQP38778.1"/>
    </source>
</evidence>
<gene>
    <name evidence="1" type="ORF">FKW44_019458</name>
</gene>
<dbReference type="AlphaFoldDB" id="A0A7T8GVW3"/>
<protein>
    <submittedName>
        <fullName evidence="1">Uncharacterized protein</fullName>
    </submittedName>
</protein>